<proteinExistence type="predicted"/>
<accession>A0A9Q8N9X3</accession>
<dbReference type="InterPro" id="IPR029044">
    <property type="entry name" value="Nucleotide-diphossugar_trans"/>
</dbReference>
<evidence type="ECO:0000313" key="2">
    <source>
        <dbReference type="EMBL" id="TVV28271.1"/>
    </source>
</evidence>
<reference evidence="2 3" key="1">
    <citation type="submission" date="2019-07" db="EMBL/GenBank/DDBJ databases">
        <title>Genome sequence of Weissella cibaria GK1.</title>
        <authorList>
            <person name="Choi H.-J."/>
        </authorList>
    </citation>
    <scope>NUCLEOTIDE SEQUENCE [LARGE SCALE GENOMIC DNA]</scope>
    <source>
        <strain evidence="2 3">GK1</strain>
    </source>
</reference>
<gene>
    <name evidence="2" type="ORF">FO435_10465</name>
</gene>
<dbReference type="AlphaFoldDB" id="A0A9Q8N9X3"/>
<evidence type="ECO:0000313" key="3">
    <source>
        <dbReference type="Proteomes" id="UP000320012"/>
    </source>
</evidence>
<sequence length="273" mass="31666">MELTLRRGDSEVEISIGIVSYNSVHKVKKLIKSLNVFQKTKELKINLFLIENGKDKNLSIATLLSDETKPQFVDIKIIDNDENLGFGGGHNKIASNVETDIYYIVNPDIEFVDANVFAVIEEEFKNNERLNFLSPGIQNPQGNLQLYNKFDPTVWDMVVRFTPGNWFKKRKNAYVKKEYGYMHSQTIEFASGAFLAVKLSSFKQVGGFDDRYFLYFEDADLSRALRLSGEGLYMPEIRVQHDWERASRKNLKYLIILVESMIKYFGKWGWKWA</sequence>
<dbReference type="EMBL" id="VNHC01000002">
    <property type="protein sequence ID" value="TVV28271.1"/>
    <property type="molecule type" value="Genomic_DNA"/>
</dbReference>
<comment type="caution">
    <text evidence="2">The sequence shown here is derived from an EMBL/GenBank/DDBJ whole genome shotgun (WGS) entry which is preliminary data.</text>
</comment>
<dbReference type="PANTHER" id="PTHR43179:SF10">
    <property type="entry name" value="GLYCOSYL TRANSFERASE"/>
    <property type="match status" value="1"/>
</dbReference>
<feature type="domain" description="Glycosyltransferase 2-like" evidence="1">
    <location>
        <begin position="15"/>
        <end position="119"/>
    </location>
</feature>
<dbReference type="PANTHER" id="PTHR43179">
    <property type="entry name" value="RHAMNOSYLTRANSFERASE WBBL"/>
    <property type="match status" value="1"/>
</dbReference>
<evidence type="ECO:0000259" key="1">
    <source>
        <dbReference type="Pfam" id="PF00535"/>
    </source>
</evidence>
<dbReference type="Pfam" id="PF00535">
    <property type="entry name" value="Glycos_transf_2"/>
    <property type="match status" value="1"/>
</dbReference>
<dbReference type="Proteomes" id="UP000320012">
    <property type="component" value="Unassembled WGS sequence"/>
</dbReference>
<name>A0A9Q8N9X3_9LACO</name>
<protein>
    <submittedName>
        <fullName evidence="2">Glycosyltransferase family 2 protein</fullName>
    </submittedName>
</protein>
<dbReference type="SUPFAM" id="SSF53448">
    <property type="entry name" value="Nucleotide-diphospho-sugar transferases"/>
    <property type="match status" value="1"/>
</dbReference>
<dbReference type="InterPro" id="IPR001173">
    <property type="entry name" value="Glyco_trans_2-like"/>
</dbReference>
<organism evidence="2 3">
    <name type="scientific">Weissella cibaria</name>
    <dbReference type="NCBI Taxonomy" id="137591"/>
    <lineage>
        <taxon>Bacteria</taxon>
        <taxon>Bacillati</taxon>
        <taxon>Bacillota</taxon>
        <taxon>Bacilli</taxon>
        <taxon>Lactobacillales</taxon>
        <taxon>Lactobacillaceae</taxon>
        <taxon>Weissella</taxon>
    </lineage>
</organism>
<dbReference type="Gene3D" id="3.90.550.10">
    <property type="entry name" value="Spore Coat Polysaccharide Biosynthesis Protein SpsA, Chain A"/>
    <property type="match status" value="1"/>
</dbReference>